<dbReference type="OrthoDB" id="5226509at2759"/>
<protein>
    <submittedName>
        <fullName evidence="2">Uncharacterized protein</fullName>
    </submittedName>
</protein>
<proteinExistence type="predicted"/>
<dbReference type="EMBL" id="ML995477">
    <property type="protein sequence ID" value="KAF2145852.1"/>
    <property type="molecule type" value="Genomic_DNA"/>
</dbReference>
<feature type="region of interest" description="Disordered" evidence="1">
    <location>
        <begin position="1"/>
        <end position="27"/>
    </location>
</feature>
<gene>
    <name evidence="2" type="ORF">K452DRAFT_356205</name>
</gene>
<organism evidence="2 3">
    <name type="scientific">Aplosporella prunicola CBS 121167</name>
    <dbReference type="NCBI Taxonomy" id="1176127"/>
    <lineage>
        <taxon>Eukaryota</taxon>
        <taxon>Fungi</taxon>
        <taxon>Dikarya</taxon>
        <taxon>Ascomycota</taxon>
        <taxon>Pezizomycotina</taxon>
        <taxon>Dothideomycetes</taxon>
        <taxon>Dothideomycetes incertae sedis</taxon>
        <taxon>Botryosphaeriales</taxon>
        <taxon>Aplosporellaceae</taxon>
        <taxon>Aplosporella</taxon>
    </lineage>
</organism>
<evidence type="ECO:0000313" key="2">
    <source>
        <dbReference type="EMBL" id="KAF2145852.1"/>
    </source>
</evidence>
<evidence type="ECO:0000313" key="3">
    <source>
        <dbReference type="Proteomes" id="UP000799438"/>
    </source>
</evidence>
<evidence type="ECO:0000256" key="1">
    <source>
        <dbReference type="SAM" id="MobiDB-lite"/>
    </source>
</evidence>
<feature type="non-terminal residue" evidence="2">
    <location>
        <position position="177"/>
    </location>
</feature>
<dbReference type="Proteomes" id="UP000799438">
    <property type="component" value="Unassembled WGS sequence"/>
</dbReference>
<sequence>MDPKPHVPVIDRGVQTLGPEDEHSGGALNTRISIEESAEYPSIDDASIAKTRSCSPKWIQAEQGHPDDNASPGALRQPHTRSSKVIVYDSEKEKLYVKSLDEVRNYRAIVFRLPSHRSKAVHVYIGSVTEVGLSANYRARITTKKRFFDGLQYYQTIRLDRLSCQRKLQLLFGQIKW</sequence>
<dbReference type="GeneID" id="54303533"/>
<dbReference type="RefSeq" id="XP_033401564.1">
    <property type="nucleotide sequence ID" value="XM_033546027.1"/>
</dbReference>
<name>A0A6A6BP36_9PEZI</name>
<keyword evidence="3" id="KW-1185">Reference proteome</keyword>
<reference evidence="2" key="1">
    <citation type="journal article" date="2020" name="Stud. Mycol.">
        <title>101 Dothideomycetes genomes: a test case for predicting lifestyles and emergence of pathogens.</title>
        <authorList>
            <person name="Haridas S."/>
            <person name="Albert R."/>
            <person name="Binder M."/>
            <person name="Bloem J."/>
            <person name="Labutti K."/>
            <person name="Salamov A."/>
            <person name="Andreopoulos B."/>
            <person name="Baker S."/>
            <person name="Barry K."/>
            <person name="Bills G."/>
            <person name="Bluhm B."/>
            <person name="Cannon C."/>
            <person name="Castanera R."/>
            <person name="Culley D."/>
            <person name="Daum C."/>
            <person name="Ezra D."/>
            <person name="Gonzalez J."/>
            <person name="Henrissat B."/>
            <person name="Kuo A."/>
            <person name="Liang C."/>
            <person name="Lipzen A."/>
            <person name="Lutzoni F."/>
            <person name="Magnuson J."/>
            <person name="Mondo S."/>
            <person name="Nolan M."/>
            <person name="Ohm R."/>
            <person name="Pangilinan J."/>
            <person name="Park H.-J."/>
            <person name="Ramirez L."/>
            <person name="Alfaro M."/>
            <person name="Sun H."/>
            <person name="Tritt A."/>
            <person name="Yoshinaga Y."/>
            <person name="Zwiers L.-H."/>
            <person name="Turgeon B."/>
            <person name="Goodwin S."/>
            <person name="Spatafora J."/>
            <person name="Crous P."/>
            <person name="Grigoriev I."/>
        </authorList>
    </citation>
    <scope>NUCLEOTIDE SEQUENCE</scope>
    <source>
        <strain evidence="2">CBS 121167</strain>
    </source>
</reference>
<accession>A0A6A6BP36</accession>
<dbReference type="AlphaFoldDB" id="A0A6A6BP36"/>
<feature type="region of interest" description="Disordered" evidence="1">
    <location>
        <begin position="60"/>
        <end position="81"/>
    </location>
</feature>